<sequence length="221" mass="24672">MSDHSAIETIADVLIVDDHPMMRRGLTQLLEMEPRLNPVGQACSGEQAIKMAIQDEPDLILMDLNMPVMDGIETIRQIRNAEVHSKIIVFTVSNDHADVFRALRAGADGYLLKDMEPEDLIKSILNCAGGQQIFSPELMDVISKALRDRKIINGPSPADLTDRERQVLKLIADGQSNKMIARDLDIAEGTVKVHVKRLLSKLGMRSRVEAAVWVVENQWLL</sequence>
<dbReference type="PRINTS" id="PR00038">
    <property type="entry name" value="HTHLUXR"/>
</dbReference>
<proteinExistence type="predicted"/>
<dbReference type="Pfam" id="PF00072">
    <property type="entry name" value="Response_reg"/>
    <property type="match status" value="1"/>
</dbReference>
<dbReference type="SUPFAM" id="SSF46894">
    <property type="entry name" value="C-terminal effector domain of the bipartite response regulators"/>
    <property type="match status" value="1"/>
</dbReference>
<dbReference type="OrthoDB" id="9796655at2"/>
<dbReference type="GO" id="GO:0006355">
    <property type="term" value="P:regulation of DNA-templated transcription"/>
    <property type="evidence" value="ECO:0007669"/>
    <property type="project" value="InterPro"/>
</dbReference>
<dbReference type="GO" id="GO:0003677">
    <property type="term" value="F:DNA binding"/>
    <property type="evidence" value="ECO:0007669"/>
    <property type="project" value="UniProtKB-KW"/>
</dbReference>
<dbReference type="PANTHER" id="PTHR43214:SF38">
    <property type="entry name" value="NITRATE_NITRITE RESPONSE REGULATOR PROTEIN NARL"/>
    <property type="match status" value="1"/>
</dbReference>
<dbReference type="GO" id="GO:0000160">
    <property type="term" value="P:phosphorelay signal transduction system"/>
    <property type="evidence" value="ECO:0007669"/>
    <property type="project" value="InterPro"/>
</dbReference>
<dbReference type="InterPro" id="IPR039420">
    <property type="entry name" value="WalR-like"/>
</dbReference>
<dbReference type="PROSITE" id="PS00622">
    <property type="entry name" value="HTH_LUXR_1"/>
    <property type="match status" value="1"/>
</dbReference>
<reference evidence="5 6" key="1">
    <citation type="submission" date="2014-01" db="EMBL/GenBank/DDBJ databases">
        <title>Full genme sequencing of cellulolytic bacterium Gynuella sunshinyii YC6258T gen. nov., sp. nov.</title>
        <authorList>
            <person name="Khan H."/>
            <person name="Chung E.J."/>
            <person name="Chung Y.R."/>
        </authorList>
    </citation>
    <scope>NUCLEOTIDE SEQUENCE [LARGE SCALE GENOMIC DNA]</scope>
    <source>
        <strain evidence="5 6">YC6258</strain>
    </source>
</reference>
<organism evidence="5 6">
    <name type="scientific">Gynuella sunshinyii YC6258</name>
    <dbReference type="NCBI Taxonomy" id="1445510"/>
    <lineage>
        <taxon>Bacteria</taxon>
        <taxon>Pseudomonadati</taxon>
        <taxon>Pseudomonadota</taxon>
        <taxon>Gammaproteobacteria</taxon>
        <taxon>Oceanospirillales</taxon>
        <taxon>Saccharospirillaceae</taxon>
        <taxon>Gynuella</taxon>
    </lineage>
</organism>
<dbReference type="SMART" id="SM00448">
    <property type="entry name" value="REC"/>
    <property type="match status" value="1"/>
</dbReference>
<evidence type="ECO:0000313" key="6">
    <source>
        <dbReference type="Proteomes" id="UP000032266"/>
    </source>
</evidence>
<evidence type="ECO:0000259" key="3">
    <source>
        <dbReference type="PROSITE" id="PS50043"/>
    </source>
</evidence>
<gene>
    <name evidence="5" type="ORF">YC6258_05816</name>
</gene>
<dbReference type="CDD" id="cd06170">
    <property type="entry name" value="LuxR_C_like"/>
    <property type="match status" value="1"/>
</dbReference>
<evidence type="ECO:0000313" key="5">
    <source>
        <dbReference type="EMBL" id="AJQ97845.1"/>
    </source>
</evidence>
<dbReference type="Pfam" id="PF00196">
    <property type="entry name" value="GerE"/>
    <property type="match status" value="1"/>
</dbReference>
<dbReference type="PROSITE" id="PS50043">
    <property type="entry name" value="HTH_LUXR_2"/>
    <property type="match status" value="1"/>
</dbReference>
<keyword evidence="1 5" id="KW-0238">DNA-binding</keyword>
<dbReference type="InterPro" id="IPR016032">
    <property type="entry name" value="Sig_transdc_resp-reg_C-effctor"/>
</dbReference>
<protein>
    <submittedName>
        <fullName evidence="5">Response regulator containing a CheY-like receiver domain and an HTH DNA-binding domain</fullName>
    </submittedName>
</protein>
<name>A0A0C5VF09_9GAMM</name>
<feature type="domain" description="Response regulatory" evidence="4">
    <location>
        <begin position="12"/>
        <end position="128"/>
    </location>
</feature>
<dbReference type="NCBIfam" id="NF007935">
    <property type="entry name" value="PRK10651.1"/>
    <property type="match status" value="1"/>
</dbReference>
<dbReference type="SUPFAM" id="SSF52172">
    <property type="entry name" value="CheY-like"/>
    <property type="match status" value="1"/>
</dbReference>
<dbReference type="RefSeq" id="WP_044619478.1">
    <property type="nucleotide sequence ID" value="NZ_CP007142.1"/>
</dbReference>
<dbReference type="Proteomes" id="UP000032266">
    <property type="component" value="Chromosome"/>
</dbReference>
<dbReference type="InterPro" id="IPR000792">
    <property type="entry name" value="Tscrpt_reg_LuxR_C"/>
</dbReference>
<feature type="modified residue" description="4-aspartylphosphate" evidence="2">
    <location>
        <position position="63"/>
    </location>
</feature>
<dbReference type="KEGG" id="gsn:YC6258_05816"/>
<dbReference type="EMBL" id="CP007142">
    <property type="protein sequence ID" value="AJQ97845.1"/>
    <property type="molecule type" value="Genomic_DNA"/>
</dbReference>
<dbReference type="InterPro" id="IPR001789">
    <property type="entry name" value="Sig_transdc_resp-reg_receiver"/>
</dbReference>
<accession>A0A0C5VF09</accession>
<evidence type="ECO:0000256" key="1">
    <source>
        <dbReference type="ARBA" id="ARBA00023125"/>
    </source>
</evidence>
<dbReference type="PROSITE" id="PS50110">
    <property type="entry name" value="RESPONSE_REGULATORY"/>
    <property type="match status" value="1"/>
</dbReference>
<dbReference type="Gene3D" id="3.40.50.2300">
    <property type="match status" value="1"/>
</dbReference>
<keyword evidence="2" id="KW-0597">Phosphoprotein</keyword>
<dbReference type="STRING" id="1445510.YC6258_05816"/>
<dbReference type="PATRIC" id="fig|1445510.3.peg.5776"/>
<dbReference type="InterPro" id="IPR011006">
    <property type="entry name" value="CheY-like_superfamily"/>
</dbReference>
<dbReference type="HOGENOM" id="CLU_000445_90_10_6"/>
<feature type="domain" description="HTH luxR-type" evidence="3">
    <location>
        <begin position="153"/>
        <end position="218"/>
    </location>
</feature>
<dbReference type="SMART" id="SM00421">
    <property type="entry name" value="HTH_LUXR"/>
    <property type="match status" value="1"/>
</dbReference>
<dbReference type="AlphaFoldDB" id="A0A0C5VF09"/>
<keyword evidence="6" id="KW-1185">Reference proteome</keyword>
<evidence type="ECO:0000259" key="4">
    <source>
        <dbReference type="PROSITE" id="PS50110"/>
    </source>
</evidence>
<evidence type="ECO:0000256" key="2">
    <source>
        <dbReference type="PROSITE-ProRule" id="PRU00169"/>
    </source>
</evidence>
<dbReference type="PANTHER" id="PTHR43214">
    <property type="entry name" value="TWO-COMPONENT RESPONSE REGULATOR"/>
    <property type="match status" value="1"/>
</dbReference>